<dbReference type="AlphaFoldDB" id="A0A6J5VK10"/>
<sequence>MILLSVLLKPGVALGHFHEVGLRGLRSRSHVKIVWRWMRRQKLRLIFNHVGSQKQFLVLGMTWFTEPNFKQQAKPVNDYPQHKSP</sequence>
<name>A0A6J5VK10_PRUAR</name>
<protein>
    <submittedName>
        <fullName evidence="1">Uncharacterized protein</fullName>
    </submittedName>
</protein>
<dbReference type="PANTHER" id="PTHR35110:SF3">
    <property type="entry name" value="OS08G0360000 PROTEIN"/>
    <property type="match status" value="1"/>
</dbReference>
<dbReference type="PANTHER" id="PTHR35110">
    <property type="entry name" value="EXPRESSED PROTEIN"/>
    <property type="match status" value="1"/>
</dbReference>
<dbReference type="EMBL" id="CAEKDK010000007">
    <property type="protein sequence ID" value="CAB4287725.1"/>
    <property type="molecule type" value="Genomic_DNA"/>
</dbReference>
<evidence type="ECO:0000313" key="1">
    <source>
        <dbReference type="EMBL" id="CAB4287725.1"/>
    </source>
</evidence>
<reference evidence="1 2" key="1">
    <citation type="submission" date="2020-05" db="EMBL/GenBank/DDBJ databases">
        <authorList>
            <person name="Campoy J."/>
            <person name="Schneeberger K."/>
            <person name="Spophaly S."/>
        </authorList>
    </citation>
    <scope>NUCLEOTIDE SEQUENCE [LARGE SCALE GENOMIC DNA]</scope>
    <source>
        <strain evidence="1">PruArmRojPasFocal</strain>
    </source>
</reference>
<accession>A0A6J5VK10</accession>
<dbReference type="Proteomes" id="UP000507222">
    <property type="component" value="Unassembled WGS sequence"/>
</dbReference>
<gene>
    <name evidence="1" type="ORF">CURHAP_LOCUS45740</name>
</gene>
<organism evidence="1 2">
    <name type="scientific">Prunus armeniaca</name>
    <name type="common">Apricot</name>
    <name type="synonym">Armeniaca vulgaris</name>
    <dbReference type="NCBI Taxonomy" id="36596"/>
    <lineage>
        <taxon>Eukaryota</taxon>
        <taxon>Viridiplantae</taxon>
        <taxon>Streptophyta</taxon>
        <taxon>Embryophyta</taxon>
        <taxon>Tracheophyta</taxon>
        <taxon>Spermatophyta</taxon>
        <taxon>Magnoliopsida</taxon>
        <taxon>eudicotyledons</taxon>
        <taxon>Gunneridae</taxon>
        <taxon>Pentapetalae</taxon>
        <taxon>rosids</taxon>
        <taxon>fabids</taxon>
        <taxon>Rosales</taxon>
        <taxon>Rosaceae</taxon>
        <taxon>Amygdaloideae</taxon>
        <taxon>Amygdaleae</taxon>
        <taxon>Prunus</taxon>
    </lineage>
</organism>
<evidence type="ECO:0000313" key="2">
    <source>
        <dbReference type="Proteomes" id="UP000507222"/>
    </source>
</evidence>
<proteinExistence type="predicted"/>